<dbReference type="AlphaFoldDB" id="A0A9P7S1P9"/>
<evidence type="ECO:0000313" key="1">
    <source>
        <dbReference type="EMBL" id="KAG7093126.1"/>
    </source>
</evidence>
<gene>
    <name evidence="1" type="ORF">E1B28_009411</name>
</gene>
<comment type="caution">
    <text evidence="1">The sequence shown here is derived from an EMBL/GenBank/DDBJ whole genome shotgun (WGS) entry which is preliminary data.</text>
</comment>
<organism evidence="1 2">
    <name type="scientific">Marasmius oreades</name>
    <name type="common">fairy-ring Marasmius</name>
    <dbReference type="NCBI Taxonomy" id="181124"/>
    <lineage>
        <taxon>Eukaryota</taxon>
        <taxon>Fungi</taxon>
        <taxon>Dikarya</taxon>
        <taxon>Basidiomycota</taxon>
        <taxon>Agaricomycotina</taxon>
        <taxon>Agaricomycetes</taxon>
        <taxon>Agaricomycetidae</taxon>
        <taxon>Agaricales</taxon>
        <taxon>Marasmiineae</taxon>
        <taxon>Marasmiaceae</taxon>
        <taxon>Marasmius</taxon>
    </lineage>
</organism>
<name>A0A9P7S1P9_9AGAR</name>
<reference evidence="1" key="1">
    <citation type="journal article" date="2021" name="Genome Biol. Evol.">
        <title>The assembled and annotated genome of the fairy-ring fungus Marasmius oreades.</title>
        <authorList>
            <person name="Hiltunen M."/>
            <person name="Ament-Velasquez S.L."/>
            <person name="Johannesson H."/>
        </authorList>
    </citation>
    <scope>NUCLEOTIDE SEQUENCE</scope>
    <source>
        <strain evidence="1">03SP1</strain>
    </source>
</reference>
<keyword evidence="2" id="KW-1185">Reference proteome</keyword>
<dbReference type="GeneID" id="66078487"/>
<protein>
    <submittedName>
        <fullName evidence="1">Uncharacterized protein</fullName>
    </submittedName>
</protein>
<accession>A0A9P7S1P9</accession>
<evidence type="ECO:0000313" key="2">
    <source>
        <dbReference type="Proteomes" id="UP001049176"/>
    </source>
</evidence>
<dbReference type="RefSeq" id="XP_043009596.1">
    <property type="nucleotide sequence ID" value="XM_043154305.1"/>
</dbReference>
<proteinExistence type="predicted"/>
<sequence>MTTFSKPVPEVTTVLAFDHSNPITTVLLAFPDASIRAILQTLLGTDFETFVPDNAILEVNVAGQTLFQVTREYADKRWKTFRYLGQIIVSAACGYAAYINNEVPWKYPKNIRTLEEIVEVGNDIKRTYFPNLKFADPGYNPLYGMYARTRDGVQEIFALLSTILLHWARWVRDQVTTSICRGDACRANWGSFLGWSKQETFRRFAPYDPREPDFRANSSTAYIDEHDENLNILDKFSLNNVLKVE</sequence>
<dbReference type="EMBL" id="CM032185">
    <property type="protein sequence ID" value="KAG7093126.1"/>
    <property type="molecule type" value="Genomic_DNA"/>
</dbReference>
<dbReference type="Proteomes" id="UP001049176">
    <property type="component" value="Chromosome 5"/>
</dbReference>
<dbReference type="OrthoDB" id="2970804at2759"/>
<dbReference type="KEGG" id="more:E1B28_009411"/>